<dbReference type="AlphaFoldDB" id="A0A0V1D767"/>
<dbReference type="Proteomes" id="UP000054653">
    <property type="component" value="Unassembled WGS sequence"/>
</dbReference>
<organism evidence="2 3">
    <name type="scientific">Trichinella britovi</name>
    <name type="common">Parasitic roundworm</name>
    <dbReference type="NCBI Taxonomy" id="45882"/>
    <lineage>
        <taxon>Eukaryota</taxon>
        <taxon>Metazoa</taxon>
        <taxon>Ecdysozoa</taxon>
        <taxon>Nematoda</taxon>
        <taxon>Enoplea</taxon>
        <taxon>Dorylaimia</taxon>
        <taxon>Trichinellida</taxon>
        <taxon>Trichinellidae</taxon>
        <taxon>Trichinella</taxon>
    </lineage>
</organism>
<proteinExistence type="predicted"/>
<accession>A0A0V1D767</accession>
<name>A0A0V1D767_TRIBR</name>
<dbReference type="EMBL" id="JYDI01000031">
    <property type="protein sequence ID" value="KRY57406.1"/>
    <property type="molecule type" value="Genomic_DNA"/>
</dbReference>
<feature type="region of interest" description="Disordered" evidence="1">
    <location>
        <begin position="51"/>
        <end position="95"/>
    </location>
</feature>
<sequence length="201" mass="23047">MNIKQEQNIFSPVSHTPILNEVQNNCNRRPGAHYRAVGNLEYHLFQTRQKEPQEDLATISRKSGPILDHQKGYGGRGRKVNTDSSDRENSPETEVYPLASTENPLHIPVYGSKLMRKCPILISAQKTEVPSLKRFVLHLIGILTRPMENCPMNFKIHEWREMHIKGSGLNRTASKTVVKIYKRFHLVIVELQQQLKDDIAS</sequence>
<comment type="caution">
    <text evidence="2">The sequence shown here is derived from an EMBL/GenBank/DDBJ whole genome shotgun (WGS) entry which is preliminary data.</text>
</comment>
<feature type="compositionally biased region" description="Basic and acidic residues" evidence="1">
    <location>
        <begin position="80"/>
        <end position="90"/>
    </location>
</feature>
<gene>
    <name evidence="2" type="ORF">T03_13427</name>
</gene>
<evidence type="ECO:0000256" key="1">
    <source>
        <dbReference type="SAM" id="MobiDB-lite"/>
    </source>
</evidence>
<evidence type="ECO:0000313" key="2">
    <source>
        <dbReference type="EMBL" id="KRY57406.1"/>
    </source>
</evidence>
<keyword evidence="3" id="KW-1185">Reference proteome</keyword>
<protein>
    <submittedName>
        <fullName evidence="2">Uncharacterized protein</fullName>
    </submittedName>
</protein>
<evidence type="ECO:0000313" key="3">
    <source>
        <dbReference type="Proteomes" id="UP000054653"/>
    </source>
</evidence>
<dbReference type="OrthoDB" id="10404572at2759"/>
<reference evidence="2 3" key="1">
    <citation type="submission" date="2015-01" db="EMBL/GenBank/DDBJ databases">
        <title>Evolution of Trichinella species and genotypes.</title>
        <authorList>
            <person name="Korhonen P.K."/>
            <person name="Edoardo P."/>
            <person name="Giuseppe L.R."/>
            <person name="Gasser R.B."/>
        </authorList>
    </citation>
    <scope>NUCLEOTIDE SEQUENCE [LARGE SCALE GENOMIC DNA]</scope>
    <source>
        <strain evidence="2">ISS120</strain>
    </source>
</reference>